<feature type="compositionally biased region" description="Basic and acidic residues" evidence="1">
    <location>
        <begin position="584"/>
        <end position="598"/>
    </location>
</feature>
<evidence type="ECO:0000256" key="1">
    <source>
        <dbReference type="SAM" id="MobiDB-lite"/>
    </source>
</evidence>
<sequence length="632" mass="71356">FTTSSPTFKPKEPTFQVALDVLSLTPFYQEFLITTSVLAIYMHEFWATVTFQKQKIKFKINKSYSFDLETFRDMFQICLKVPGQKFVDPPFKEEILAFMSDLGYLGNIKTLSKESEAYKTYYAFATGKAIPKPKYVRRSVKEKTEQAPKASFGKRIKSTAKVTRSRKKKQIAEGLETLSEVALYEAEQMKLAIERSKTQLHSSQPSDDDDETSVSKDEDDDNQEDDDDQEDNDDQGDKDGRTDLDNDGDDFFYPKFLTHDQDERQDEEDSFDPRVQTPSHVETTDDEDNDEENQDVNVKGDELDEEETNEEDEGDELYRDGQQQYSSVSSGFISNMLNPSPDTSIDSIFNLNTESTSLVDVPVTTNVEPPLLSAITLSSPPTPLITHLQQTPVPALATVPSSSLQDLPNFGSFFGFDDRLKTLEIDFSEFKQTNQFAKAVSSIPSIVDLYLANKMNEAIKIADQVKEQVKAQVSKILPKIKKIVNEQLEAEVLTRSSNASKTSHAVAANLSELKLKKILIDKMESNKSIHRSNEQNNLYKPLVEAYKSDKLILDTYVDTVTLKRRRDDEDTARSNRGSKRRRVGKELESTSVPKDKTSKTTGKSTEGSKSHHKSTGESAQAKEPMHTAKDLE</sequence>
<protein>
    <submittedName>
        <fullName evidence="2">Uncharacterized protein</fullName>
    </submittedName>
</protein>
<feature type="compositionally biased region" description="Acidic residues" evidence="1">
    <location>
        <begin position="284"/>
        <end position="294"/>
    </location>
</feature>
<dbReference type="EMBL" id="BKCJ010002664">
    <property type="protein sequence ID" value="GEU50096.1"/>
    <property type="molecule type" value="Genomic_DNA"/>
</dbReference>
<organism evidence="2">
    <name type="scientific">Tanacetum cinerariifolium</name>
    <name type="common">Dalmatian daisy</name>
    <name type="synonym">Chrysanthemum cinerariifolium</name>
    <dbReference type="NCBI Taxonomy" id="118510"/>
    <lineage>
        <taxon>Eukaryota</taxon>
        <taxon>Viridiplantae</taxon>
        <taxon>Streptophyta</taxon>
        <taxon>Embryophyta</taxon>
        <taxon>Tracheophyta</taxon>
        <taxon>Spermatophyta</taxon>
        <taxon>Magnoliopsida</taxon>
        <taxon>eudicotyledons</taxon>
        <taxon>Gunneridae</taxon>
        <taxon>Pentapetalae</taxon>
        <taxon>asterids</taxon>
        <taxon>campanulids</taxon>
        <taxon>Asterales</taxon>
        <taxon>Asteraceae</taxon>
        <taxon>Asteroideae</taxon>
        <taxon>Anthemideae</taxon>
        <taxon>Anthemidinae</taxon>
        <taxon>Tanacetum</taxon>
    </lineage>
</organism>
<accession>A0A6L2KL95</accession>
<proteinExistence type="predicted"/>
<feature type="compositionally biased region" description="Acidic residues" evidence="1">
    <location>
        <begin position="206"/>
        <end position="234"/>
    </location>
</feature>
<gene>
    <name evidence="2" type="ORF">Tci_022074</name>
</gene>
<feature type="compositionally biased region" description="Basic and acidic residues" evidence="1">
    <location>
        <begin position="235"/>
        <end position="244"/>
    </location>
</feature>
<feature type="region of interest" description="Disordered" evidence="1">
    <location>
        <begin position="195"/>
        <end position="322"/>
    </location>
</feature>
<feature type="compositionally biased region" description="Acidic residues" evidence="1">
    <location>
        <begin position="302"/>
        <end position="315"/>
    </location>
</feature>
<reference evidence="2" key="1">
    <citation type="journal article" date="2019" name="Sci. Rep.">
        <title>Draft genome of Tanacetum cinerariifolium, the natural source of mosquito coil.</title>
        <authorList>
            <person name="Yamashiro T."/>
            <person name="Shiraishi A."/>
            <person name="Satake H."/>
            <person name="Nakayama K."/>
        </authorList>
    </citation>
    <scope>NUCLEOTIDE SEQUENCE</scope>
</reference>
<comment type="caution">
    <text evidence="2">The sequence shown here is derived from an EMBL/GenBank/DDBJ whole genome shotgun (WGS) entry which is preliminary data.</text>
</comment>
<feature type="region of interest" description="Disordered" evidence="1">
    <location>
        <begin position="566"/>
        <end position="632"/>
    </location>
</feature>
<dbReference type="AlphaFoldDB" id="A0A6L2KL95"/>
<name>A0A6L2KL95_TANCI</name>
<feature type="non-terminal residue" evidence="2">
    <location>
        <position position="1"/>
    </location>
</feature>
<feature type="compositionally biased region" description="Basic and acidic residues" evidence="1">
    <location>
        <begin position="623"/>
        <end position="632"/>
    </location>
</feature>
<evidence type="ECO:0000313" key="2">
    <source>
        <dbReference type="EMBL" id="GEU50096.1"/>
    </source>
</evidence>